<dbReference type="EMBL" id="CP025570">
    <property type="protein sequence ID" value="AZZ39466.1"/>
    <property type="molecule type" value="Genomic_DNA"/>
</dbReference>
<organism evidence="2 3">
    <name type="scientific">Acidipropionibacterium jensenii</name>
    <dbReference type="NCBI Taxonomy" id="1749"/>
    <lineage>
        <taxon>Bacteria</taxon>
        <taxon>Bacillati</taxon>
        <taxon>Actinomycetota</taxon>
        <taxon>Actinomycetes</taxon>
        <taxon>Propionibacteriales</taxon>
        <taxon>Propionibacteriaceae</taxon>
        <taxon>Acidipropionibacterium</taxon>
    </lineage>
</organism>
<reference evidence="3" key="1">
    <citation type="submission" date="2017-12" db="EMBL/GenBank/DDBJ databases">
        <title>Whole genome sequencing of Acidipropionibacterium jensenii strains JS279 and JS280.</title>
        <authorList>
            <person name="Deptula P."/>
            <person name="Laine P."/>
            <person name="Smolander O.-P."/>
            <person name="Paulin L."/>
            <person name="Auvinen P."/>
            <person name="Varmanen P."/>
        </authorList>
    </citation>
    <scope>NUCLEOTIDE SEQUENCE [LARGE SCALE GENOMIC DNA]</scope>
    <source>
        <strain evidence="3">JS280</strain>
    </source>
</reference>
<dbReference type="AlphaFoldDB" id="A0A3Q9UKB1"/>
<evidence type="ECO:0000313" key="3">
    <source>
        <dbReference type="Proteomes" id="UP000285875"/>
    </source>
</evidence>
<accession>A0A3Q9UKB1</accession>
<dbReference type="Pfam" id="PF00805">
    <property type="entry name" value="Pentapeptide"/>
    <property type="match status" value="1"/>
</dbReference>
<dbReference type="InterPro" id="IPR051082">
    <property type="entry name" value="Pentapeptide-BTB/POZ_domain"/>
</dbReference>
<dbReference type="InterPro" id="IPR001646">
    <property type="entry name" value="5peptide_repeat"/>
</dbReference>
<name>A0A3Q9UKB1_9ACTN</name>
<dbReference type="Pfam" id="PF13599">
    <property type="entry name" value="Pentapeptide_4"/>
    <property type="match status" value="1"/>
</dbReference>
<dbReference type="Proteomes" id="UP000285875">
    <property type="component" value="Chromosome"/>
</dbReference>
<sequence length="242" mass="25688">MTRSTPPGSTKRSPGPRPPAPPRLSGALAAIGQVPAPDALVEDADLSGADWTDAQLEGVDLMSVSGRSVRAPRSVWRRSQCADLELASCDLAGSSWPEAGWRRVSLTDCRLTGVELSGCVLEDVDFSGCVMEMARFRFATLRRVRFTGCRLTGADFSDSRLEEVVLDDCVLDSAVFDQVRIQGRRTSGNRRQGPGLVIAGGSIEGLSGADQLRGAAIDPLHLEILGALLAGAAGIFLELPDR</sequence>
<feature type="compositionally biased region" description="Polar residues" evidence="1">
    <location>
        <begin position="1"/>
        <end position="12"/>
    </location>
</feature>
<dbReference type="PANTHER" id="PTHR14136:SF17">
    <property type="entry name" value="BTB_POZ DOMAIN-CONTAINING PROTEIN KCTD9"/>
    <property type="match status" value="1"/>
</dbReference>
<evidence type="ECO:0000256" key="1">
    <source>
        <dbReference type="SAM" id="MobiDB-lite"/>
    </source>
</evidence>
<evidence type="ECO:0000313" key="2">
    <source>
        <dbReference type="EMBL" id="AZZ39466.1"/>
    </source>
</evidence>
<feature type="region of interest" description="Disordered" evidence="1">
    <location>
        <begin position="1"/>
        <end position="25"/>
    </location>
</feature>
<dbReference type="PANTHER" id="PTHR14136">
    <property type="entry name" value="BTB_POZ DOMAIN-CONTAINING PROTEIN KCTD9"/>
    <property type="match status" value="1"/>
</dbReference>
<dbReference type="Gene3D" id="2.160.20.80">
    <property type="entry name" value="E3 ubiquitin-protein ligase SopA"/>
    <property type="match status" value="1"/>
</dbReference>
<dbReference type="SUPFAM" id="SSF141571">
    <property type="entry name" value="Pentapeptide repeat-like"/>
    <property type="match status" value="1"/>
</dbReference>
<dbReference type="KEGG" id="aji:C0Z10_06565"/>
<gene>
    <name evidence="2" type="ORF">C0Z10_06565</name>
</gene>
<dbReference type="RefSeq" id="WP_097798853.1">
    <property type="nucleotide sequence ID" value="NZ_CP025570.1"/>
</dbReference>
<proteinExistence type="predicted"/>
<protein>
    <submittedName>
        <fullName evidence="2">Pentapeptide repeat-containing protein</fullName>
    </submittedName>
</protein>